<evidence type="ECO:0000313" key="3">
    <source>
        <dbReference type="EMBL" id="MCW0484891.1"/>
    </source>
</evidence>
<dbReference type="RefSeq" id="WP_282593482.1">
    <property type="nucleotide sequence ID" value="NZ_JAPAAF010000060.1"/>
</dbReference>
<gene>
    <name evidence="3" type="ORF">N2K84_19315</name>
</gene>
<keyword evidence="2" id="KW-0732">Signal</keyword>
<feature type="region of interest" description="Disordered" evidence="1">
    <location>
        <begin position="365"/>
        <end position="395"/>
    </location>
</feature>
<reference evidence="3" key="1">
    <citation type="submission" date="2022-10" db="EMBL/GenBank/DDBJ databases">
        <title>Gaoshiqiia sediminis gen. nov., sp. nov., isolated from coastal sediment.</title>
        <authorList>
            <person name="Yu W.X."/>
            <person name="Mu D.S."/>
            <person name="Du J.Z."/>
            <person name="Liang Y.Q."/>
        </authorList>
    </citation>
    <scope>NUCLEOTIDE SEQUENCE</scope>
    <source>
        <strain evidence="3">A06</strain>
    </source>
</reference>
<feature type="signal peptide" evidence="2">
    <location>
        <begin position="1"/>
        <end position="24"/>
    </location>
</feature>
<dbReference type="AlphaFoldDB" id="A0AA42CA47"/>
<comment type="caution">
    <text evidence="3">The sequence shown here is derived from an EMBL/GenBank/DDBJ whole genome shotgun (WGS) entry which is preliminary data.</text>
</comment>
<dbReference type="Proteomes" id="UP001163821">
    <property type="component" value="Unassembled WGS sequence"/>
</dbReference>
<dbReference type="EMBL" id="JAPAAF010000060">
    <property type="protein sequence ID" value="MCW0484891.1"/>
    <property type="molecule type" value="Genomic_DNA"/>
</dbReference>
<feature type="chain" id="PRO_5041416180" evidence="2">
    <location>
        <begin position="25"/>
        <end position="395"/>
    </location>
</feature>
<accession>A0AA42CA47</accession>
<evidence type="ECO:0000256" key="1">
    <source>
        <dbReference type="SAM" id="MobiDB-lite"/>
    </source>
</evidence>
<protein>
    <submittedName>
        <fullName evidence="3">Uncharacterized protein</fullName>
    </submittedName>
</protein>
<evidence type="ECO:0000256" key="2">
    <source>
        <dbReference type="SAM" id="SignalP"/>
    </source>
</evidence>
<feature type="compositionally biased region" description="Polar residues" evidence="1">
    <location>
        <begin position="365"/>
        <end position="375"/>
    </location>
</feature>
<name>A0AA42CA47_9BACT</name>
<keyword evidence="4" id="KW-1185">Reference proteome</keyword>
<proteinExistence type="predicted"/>
<sequence>MKKQFLFLTLFLLAVFAGVNQSYAQTPFDVRTLNCVVTEGPLNPLLGKTYTYSVTVPNNTEFTGTAGITYRWRVTTDQTFITAGALTATALTDGNEFDDISGNYNVADPSEEIQLSWNALPPDPSTPFFLIVEVVGDNGVCQPQNMKVYKILPVNQFTLDIASYDVLNSTQLGWEADGSATVAQQCYSDIVSAYYNPATDDVSYDYGTNTFVWAVAAANWSDSWTPTLQISGVNAGELISSVTWNTAADGSGSSGSFTDSGVDSNSDGLNEWTTADVVTPQGASTDIDETGEVIYIIMELDHTDPTSGTFFEGLIDQTITMSIDGVTFNGDGDVHFQNTDAASGGTADCGEVDNFENDYAAQTVKQRPEINTNTEPGEAAGDQDPFLTPVSIPIP</sequence>
<organism evidence="3 4">
    <name type="scientific">Gaoshiqia sediminis</name>
    <dbReference type="NCBI Taxonomy" id="2986998"/>
    <lineage>
        <taxon>Bacteria</taxon>
        <taxon>Pseudomonadati</taxon>
        <taxon>Bacteroidota</taxon>
        <taxon>Bacteroidia</taxon>
        <taxon>Marinilabiliales</taxon>
        <taxon>Prolixibacteraceae</taxon>
        <taxon>Gaoshiqia</taxon>
    </lineage>
</organism>
<evidence type="ECO:0000313" key="4">
    <source>
        <dbReference type="Proteomes" id="UP001163821"/>
    </source>
</evidence>